<dbReference type="InterPro" id="IPR025736">
    <property type="entry name" value="PucR_C-HTH_dom"/>
</dbReference>
<keyword evidence="4" id="KW-1185">Reference proteome</keyword>
<feature type="domain" description="PucR C-terminal helix-turn-helix" evidence="2">
    <location>
        <begin position="458"/>
        <end position="515"/>
    </location>
</feature>
<organism evidence="3 4">
    <name type="scientific">Pseudoscardovia suis</name>
    <dbReference type="NCBI Taxonomy" id="987063"/>
    <lineage>
        <taxon>Bacteria</taxon>
        <taxon>Bacillati</taxon>
        <taxon>Actinomycetota</taxon>
        <taxon>Actinomycetes</taxon>
        <taxon>Bifidobacteriales</taxon>
        <taxon>Bifidobacteriaceae</taxon>
        <taxon>Pseudoscardovia</taxon>
    </lineage>
</organism>
<name>A0A261F2W5_9BIFI</name>
<dbReference type="InterPro" id="IPR042070">
    <property type="entry name" value="PucR_C-HTH_sf"/>
</dbReference>
<sequence length="525" mass="56138">MECMVAENIPQHGAPIPAQPAAHELAQSQPSGLQSSGSQSPSSASPLTDDPDRIATATKRYLEISENRLSAQTDWYTELVPSDKALLHMVCETAVRGFITWAQSYRSPRDYAPVSTGHIFLVAPVEFMRSIKLSQTLDATRIIVEVIVDNLDMLASSGAAQQDLLNAALIYSRSVAFSAAEVYANAAEVHGTWDARDEAFVIESLIGGETGTSLQARMTSFRWTSQTQSIAFVGKPDSTSGELRAGMKQDRLRRHVSAMGGFVCMSQHQDLLVALFGSPEQGIPDTDPEHPAAYAHALASGATISAGRITPTSSGSGTSTDSDATGAHSAAGSYSGEHNATHVAAQPSLDAMLGDAGASPDERLSIDSLSRLVMPLFDAQHPVCMGPVRQGFEGASYTVRAALGGYHAASAIANCPRPLASNDVLPERALFGDADARNELYNDIYAMLKQNNEKNSVLATVKAYLFNGGSLDKTAQELSVHPNTVRYRLRRSVDLTGWDPTDPREAYVLLTALKIGMIQDSNPDL</sequence>
<gene>
    <name evidence="3" type="ORF">PSSU_0220</name>
</gene>
<dbReference type="EMBL" id="MWWQ01000004">
    <property type="protein sequence ID" value="OZG53454.1"/>
    <property type="molecule type" value="Genomic_DNA"/>
</dbReference>
<comment type="caution">
    <text evidence="3">The sequence shown here is derived from an EMBL/GenBank/DDBJ whole genome shotgun (WGS) entry which is preliminary data.</text>
</comment>
<dbReference type="AlphaFoldDB" id="A0A261F2W5"/>
<accession>A0A261F2W5</accession>
<dbReference type="InterPro" id="IPR051448">
    <property type="entry name" value="CdaR-like_regulators"/>
</dbReference>
<dbReference type="PANTHER" id="PTHR33744">
    <property type="entry name" value="CARBOHYDRATE DIACID REGULATOR"/>
    <property type="match status" value="1"/>
</dbReference>
<feature type="region of interest" description="Disordered" evidence="1">
    <location>
        <begin position="305"/>
        <end position="335"/>
    </location>
</feature>
<dbReference type="Pfam" id="PF13556">
    <property type="entry name" value="HTH_30"/>
    <property type="match status" value="1"/>
</dbReference>
<feature type="compositionally biased region" description="Low complexity" evidence="1">
    <location>
        <begin position="25"/>
        <end position="47"/>
    </location>
</feature>
<dbReference type="PANTHER" id="PTHR33744:SF7">
    <property type="entry name" value="PUCR FAMILY TRANSCRIPTIONAL REGULATOR"/>
    <property type="match status" value="1"/>
</dbReference>
<protein>
    <submittedName>
        <fullName evidence="3">CdaR family transcriptional regulator</fullName>
    </submittedName>
</protein>
<evidence type="ECO:0000256" key="1">
    <source>
        <dbReference type="SAM" id="MobiDB-lite"/>
    </source>
</evidence>
<feature type="compositionally biased region" description="Low complexity" evidence="1">
    <location>
        <begin position="312"/>
        <end position="327"/>
    </location>
</feature>
<dbReference type="Gene3D" id="1.10.10.2840">
    <property type="entry name" value="PucR C-terminal helix-turn-helix domain"/>
    <property type="match status" value="1"/>
</dbReference>
<reference evidence="3 4" key="1">
    <citation type="journal article" date="2017" name="BMC Genomics">
        <title>Comparative genomic and phylogenomic analyses of the Bifidobacteriaceae family.</title>
        <authorList>
            <person name="Lugli G.A."/>
            <person name="Milani C."/>
            <person name="Turroni F."/>
            <person name="Duranti S."/>
            <person name="Mancabelli L."/>
            <person name="Mangifesta M."/>
            <person name="Ferrario C."/>
            <person name="Modesto M."/>
            <person name="Mattarelli P."/>
            <person name="Jiri K."/>
            <person name="van Sinderen D."/>
            <person name="Ventura M."/>
        </authorList>
    </citation>
    <scope>NUCLEOTIDE SEQUENCE [LARGE SCALE GENOMIC DNA]</scope>
    <source>
        <strain evidence="3 4">DSM 24744</strain>
    </source>
</reference>
<evidence type="ECO:0000313" key="3">
    <source>
        <dbReference type="EMBL" id="OZG53454.1"/>
    </source>
</evidence>
<proteinExistence type="predicted"/>
<dbReference type="Proteomes" id="UP000216454">
    <property type="component" value="Unassembled WGS sequence"/>
</dbReference>
<evidence type="ECO:0000313" key="4">
    <source>
        <dbReference type="Proteomes" id="UP000216454"/>
    </source>
</evidence>
<evidence type="ECO:0000259" key="2">
    <source>
        <dbReference type="Pfam" id="PF13556"/>
    </source>
</evidence>
<feature type="region of interest" description="Disordered" evidence="1">
    <location>
        <begin position="1"/>
        <end position="52"/>
    </location>
</feature>